<keyword evidence="6 8" id="KW-1133">Transmembrane helix</keyword>
<dbReference type="InterPro" id="IPR011606">
    <property type="entry name" value="Brnchd-chn_aa_trnsp_permease"/>
</dbReference>
<organism evidence="9">
    <name type="scientific">freshwater metagenome</name>
    <dbReference type="NCBI Taxonomy" id="449393"/>
    <lineage>
        <taxon>unclassified sequences</taxon>
        <taxon>metagenomes</taxon>
        <taxon>ecological metagenomes</taxon>
    </lineage>
</organism>
<evidence type="ECO:0000313" key="9">
    <source>
        <dbReference type="EMBL" id="CAB5001103.1"/>
    </source>
</evidence>
<keyword evidence="7 8" id="KW-0472">Membrane</keyword>
<evidence type="ECO:0000256" key="8">
    <source>
        <dbReference type="SAM" id="Phobius"/>
    </source>
</evidence>
<dbReference type="PANTHER" id="PTHR34979:SF1">
    <property type="entry name" value="INNER MEMBRANE PROTEIN YGAZ"/>
    <property type="match status" value="1"/>
</dbReference>
<evidence type="ECO:0000256" key="6">
    <source>
        <dbReference type="ARBA" id="ARBA00022989"/>
    </source>
</evidence>
<gene>
    <name evidence="9" type="ORF">UFOPK4043_00502</name>
</gene>
<keyword evidence="5 8" id="KW-0812">Transmembrane</keyword>
<comment type="subcellular location">
    <subcellularLocation>
        <location evidence="1">Cell membrane</location>
        <topology evidence="1">Multi-pass membrane protein</topology>
    </subcellularLocation>
</comment>
<keyword evidence="3" id="KW-0813">Transport</keyword>
<keyword evidence="4" id="KW-1003">Cell membrane</keyword>
<feature type="transmembrane region" description="Helical" evidence="8">
    <location>
        <begin position="189"/>
        <end position="205"/>
    </location>
</feature>
<dbReference type="Pfam" id="PF03591">
    <property type="entry name" value="AzlC"/>
    <property type="match status" value="1"/>
</dbReference>
<feature type="transmembrane region" description="Helical" evidence="8">
    <location>
        <begin position="135"/>
        <end position="158"/>
    </location>
</feature>
<evidence type="ECO:0000256" key="2">
    <source>
        <dbReference type="ARBA" id="ARBA00010735"/>
    </source>
</evidence>
<feature type="transmembrane region" description="Helical" evidence="8">
    <location>
        <begin position="21"/>
        <end position="43"/>
    </location>
</feature>
<feature type="transmembrane region" description="Helical" evidence="8">
    <location>
        <begin position="164"/>
        <end position="182"/>
    </location>
</feature>
<dbReference type="PANTHER" id="PTHR34979">
    <property type="entry name" value="INNER MEMBRANE PROTEIN YGAZ"/>
    <property type="match status" value="1"/>
</dbReference>
<protein>
    <submittedName>
        <fullName evidence="9">Unannotated protein</fullName>
    </submittedName>
</protein>
<accession>A0A6J7PD40</accession>
<evidence type="ECO:0000256" key="4">
    <source>
        <dbReference type="ARBA" id="ARBA00022475"/>
    </source>
</evidence>
<dbReference type="AlphaFoldDB" id="A0A6J7PD40"/>
<sequence length="232" mass="23694">MRRKSLTNTPEGSKRPITTSAIGIGLATGAYGLSFGAISVASGLSALQTQTLSLLMFTGASQFALVGVLGAGGGAIAAVLTAWLLGARNGLYALHIAPTLNLRGLLKPVAAQLTIDESTAMSIAHDHTATQSRHAFWATGISVYILWNIGTLLGALGASAIGDPAVLGLDAAIPAGFLALLWPRLRDRTAWAIAAGGATVALVLTPLTRSGVPVLASALIAVFAGYRLRDRT</sequence>
<comment type="similarity">
    <text evidence="2">Belongs to the AzlC family.</text>
</comment>
<feature type="transmembrane region" description="Helical" evidence="8">
    <location>
        <begin position="63"/>
        <end position="85"/>
    </location>
</feature>
<evidence type="ECO:0000256" key="3">
    <source>
        <dbReference type="ARBA" id="ARBA00022448"/>
    </source>
</evidence>
<dbReference type="EMBL" id="CAFBPA010000055">
    <property type="protein sequence ID" value="CAB5001103.1"/>
    <property type="molecule type" value="Genomic_DNA"/>
</dbReference>
<evidence type="ECO:0000256" key="1">
    <source>
        <dbReference type="ARBA" id="ARBA00004651"/>
    </source>
</evidence>
<evidence type="ECO:0000256" key="7">
    <source>
        <dbReference type="ARBA" id="ARBA00023136"/>
    </source>
</evidence>
<dbReference type="GO" id="GO:0005886">
    <property type="term" value="C:plasma membrane"/>
    <property type="evidence" value="ECO:0007669"/>
    <property type="project" value="UniProtKB-SubCell"/>
</dbReference>
<proteinExistence type="inferred from homology"/>
<dbReference type="GO" id="GO:1903785">
    <property type="term" value="P:L-valine transmembrane transport"/>
    <property type="evidence" value="ECO:0007669"/>
    <property type="project" value="TreeGrafter"/>
</dbReference>
<name>A0A6J7PD40_9ZZZZ</name>
<feature type="transmembrane region" description="Helical" evidence="8">
    <location>
        <begin position="211"/>
        <end position="228"/>
    </location>
</feature>
<reference evidence="9" key="1">
    <citation type="submission" date="2020-05" db="EMBL/GenBank/DDBJ databases">
        <authorList>
            <person name="Chiriac C."/>
            <person name="Salcher M."/>
            <person name="Ghai R."/>
            <person name="Kavagutti S V."/>
        </authorList>
    </citation>
    <scope>NUCLEOTIDE SEQUENCE</scope>
</reference>
<evidence type="ECO:0000256" key="5">
    <source>
        <dbReference type="ARBA" id="ARBA00022692"/>
    </source>
</evidence>